<reference evidence="7" key="1">
    <citation type="submission" date="2018-05" db="EMBL/GenBank/DDBJ databases">
        <authorList>
            <person name="Deangelis K."/>
            <person name="Huntemann M."/>
            <person name="Clum A."/>
            <person name="Pillay M."/>
            <person name="Palaniappan K."/>
            <person name="Varghese N."/>
            <person name="Mikhailova N."/>
            <person name="Stamatis D."/>
            <person name="Reddy T."/>
            <person name="Daum C."/>
            <person name="Shapiro N."/>
            <person name="Ivanova N."/>
            <person name="Kyrpides N."/>
            <person name="Woyke T."/>
        </authorList>
    </citation>
    <scope>NUCLEOTIDE SEQUENCE [LARGE SCALE GENOMIC DNA]</scope>
    <source>
        <strain evidence="7">GAS496</strain>
    </source>
</reference>
<dbReference type="GO" id="GO:0004252">
    <property type="term" value="F:serine-type endopeptidase activity"/>
    <property type="evidence" value="ECO:0007669"/>
    <property type="project" value="InterPro"/>
</dbReference>
<dbReference type="InterPro" id="IPR009003">
    <property type="entry name" value="Peptidase_S1_PA"/>
</dbReference>
<evidence type="ECO:0000256" key="3">
    <source>
        <dbReference type="ARBA" id="ARBA00022801"/>
    </source>
</evidence>
<dbReference type="SUPFAM" id="SSF50156">
    <property type="entry name" value="PDZ domain-like"/>
    <property type="match status" value="1"/>
</dbReference>
<name>A0A318HNK0_9MYCO</name>
<comment type="similarity">
    <text evidence="1">Belongs to the peptidase S1C family.</text>
</comment>
<comment type="caution">
    <text evidence="6">The sequence shown here is derived from an EMBL/GenBank/DDBJ whole genome shotgun (WGS) entry which is preliminary data.</text>
</comment>
<dbReference type="InterPro" id="IPR051201">
    <property type="entry name" value="Chloro_Bact_Ser_Proteases"/>
</dbReference>
<feature type="chain" id="PRO_5016348636" evidence="4">
    <location>
        <begin position="32"/>
        <end position="339"/>
    </location>
</feature>
<dbReference type="RefSeq" id="WP_110314386.1">
    <property type="nucleotide sequence ID" value="NZ_QJJU01000001.1"/>
</dbReference>
<evidence type="ECO:0000256" key="2">
    <source>
        <dbReference type="ARBA" id="ARBA00022670"/>
    </source>
</evidence>
<dbReference type="Pfam" id="PF13365">
    <property type="entry name" value="Trypsin_2"/>
    <property type="match status" value="1"/>
</dbReference>
<keyword evidence="4" id="KW-0732">Signal</keyword>
<dbReference type="Gene3D" id="2.40.10.10">
    <property type="entry name" value="Trypsin-like serine proteases"/>
    <property type="match status" value="2"/>
</dbReference>
<dbReference type="PANTHER" id="PTHR43343:SF3">
    <property type="entry name" value="PROTEASE DO-LIKE 8, CHLOROPLASTIC"/>
    <property type="match status" value="1"/>
</dbReference>
<evidence type="ECO:0000256" key="1">
    <source>
        <dbReference type="ARBA" id="ARBA00010541"/>
    </source>
</evidence>
<feature type="signal peptide" evidence="4">
    <location>
        <begin position="1"/>
        <end position="31"/>
    </location>
</feature>
<reference evidence="6 7" key="2">
    <citation type="submission" date="2018-06" db="EMBL/GenBank/DDBJ databases">
        <title>Sequencing of bacterial isolates from soil warming experiment in Harvard Forest, Massachusetts, USA.</title>
        <authorList>
            <person name="Deangelis K.PhD."/>
        </authorList>
    </citation>
    <scope>NUCLEOTIDE SEQUENCE [LARGE SCALE GENOMIC DNA]</scope>
    <source>
        <strain evidence="6 7">GAS496</strain>
    </source>
</reference>
<dbReference type="SUPFAM" id="SSF50494">
    <property type="entry name" value="Trypsin-like serine proteases"/>
    <property type="match status" value="1"/>
</dbReference>
<keyword evidence="3" id="KW-0378">Hydrolase</keyword>
<dbReference type="GO" id="GO:0006508">
    <property type="term" value="P:proteolysis"/>
    <property type="evidence" value="ECO:0007669"/>
    <property type="project" value="UniProtKB-KW"/>
</dbReference>
<dbReference type="PANTHER" id="PTHR43343">
    <property type="entry name" value="PEPTIDASE S12"/>
    <property type="match status" value="1"/>
</dbReference>
<dbReference type="InterPro" id="IPR043504">
    <property type="entry name" value="Peptidase_S1_PA_chymotrypsin"/>
</dbReference>
<dbReference type="InterPro" id="IPR036034">
    <property type="entry name" value="PDZ_sf"/>
</dbReference>
<dbReference type="Proteomes" id="UP000247781">
    <property type="component" value="Unassembled WGS sequence"/>
</dbReference>
<dbReference type="Pfam" id="PF13180">
    <property type="entry name" value="PDZ_2"/>
    <property type="match status" value="1"/>
</dbReference>
<gene>
    <name evidence="6" type="ORF">C8E89_101411</name>
</gene>
<dbReference type="PROSITE" id="PS50106">
    <property type="entry name" value="PDZ"/>
    <property type="match status" value="1"/>
</dbReference>
<feature type="domain" description="PDZ" evidence="5">
    <location>
        <begin position="249"/>
        <end position="302"/>
    </location>
</feature>
<dbReference type="OrthoDB" id="73775at2"/>
<dbReference type="SMART" id="SM00228">
    <property type="entry name" value="PDZ"/>
    <property type="match status" value="1"/>
</dbReference>
<accession>A0A318HNK0</accession>
<keyword evidence="2 6" id="KW-0645">Protease</keyword>
<keyword evidence="7" id="KW-1185">Reference proteome</keyword>
<dbReference type="InterPro" id="IPR001940">
    <property type="entry name" value="Peptidase_S1C"/>
</dbReference>
<dbReference type="AlphaFoldDB" id="A0A318HNK0"/>
<evidence type="ECO:0000259" key="5">
    <source>
        <dbReference type="PROSITE" id="PS50106"/>
    </source>
</evidence>
<evidence type="ECO:0000256" key="4">
    <source>
        <dbReference type="SAM" id="SignalP"/>
    </source>
</evidence>
<dbReference type="PRINTS" id="PR00834">
    <property type="entry name" value="PROTEASES2C"/>
</dbReference>
<dbReference type="Gene3D" id="2.30.42.10">
    <property type="match status" value="1"/>
</dbReference>
<sequence length="339" mass="33628">MPTSRLRHPLATLLIAFAAVLALVAPATAMAAPADTEAAAAAVAPSVVQITTRIDYQQAIGTGTGTVIDPGGVVLTNYHVVAGANTITGTVGGSDYPADLVGYDRRHDIAVLQLRGAGGLPPAPIGDAAQVAVGEPTVGLGNAHGVGAPLTHETGPVSALNRTVNAEDSLTGSSEEVSGLIEVAAPVRPGDSGGPLVNSAGQVIGVVTAASVNFQMGPAGKGFAIPINNALAVAGQIRSGAPSASVHIGQPVLLGVGVSTAPRSDPGIIVRDVMRGGPADQAGVAIGDVITALDGTSLDSATTLTYVLDRHYPGDVIDVTWIDRSGQQRTGKAALVSGP</sequence>
<organism evidence="6 7">
    <name type="scientific">Mycolicibacterium moriokaense</name>
    <dbReference type="NCBI Taxonomy" id="39691"/>
    <lineage>
        <taxon>Bacteria</taxon>
        <taxon>Bacillati</taxon>
        <taxon>Actinomycetota</taxon>
        <taxon>Actinomycetes</taxon>
        <taxon>Mycobacteriales</taxon>
        <taxon>Mycobacteriaceae</taxon>
        <taxon>Mycolicibacterium</taxon>
    </lineage>
</organism>
<dbReference type="EMBL" id="QJJU01000001">
    <property type="protein sequence ID" value="PXX13258.1"/>
    <property type="molecule type" value="Genomic_DNA"/>
</dbReference>
<protein>
    <submittedName>
        <fullName evidence="6">S1-C subfamily serine protease</fullName>
    </submittedName>
</protein>
<evidence type="ECO:0000313" key="7">
    <source>
        <dbReference type="Proteomes" id="UP000247781"/>
    </source>
</evidence>
<dbReference type="InterPro" id="IPR001478">
    <property type="entry name" value="PDZ"/>
</dbReference>
<proteinExistence type="inferred from homology"/>
<evidence type="ECO:0000313" key="6">
    <source>
        <dbReference type="EMBL" id="PXX13258.1"/>
    </source>
</evidence>